<reference evidence="2 3" key="1">
    <citation type="journal article" date="2013" name="PLoS ONE">
        <title>Genomic and secretomic analyses reveal unique features of the lignocellulolytic enzyme system of Penicillium decumbens.</title>
        <authorList>
            <person name="Liu G."/>
            <person name="Zhang L."/>
            <person name="Wei X."/>
            <person name="Zou G."/>
            <person name="Qin Y."/>
            <person name="Ma L."/>
            <person name="Li J."/>
            <person name="Zheng H."/>
            <person name="Wang S."/>
            <person name="Wang C."/>
            <person name="Xun L."/>
            <person name="Zhao G.-P."/>
            <person name="Zhou Z."/>
            <person name="Qu Y."/>
        </authorList>
    </citation>
    <scope>NUCLEOTIDE SEQUENCE [LARGE SCALE GENOMIC DNA]</scope>
    <source>
        <strain evidence="3">114-2 / CGMCC 5302</strain>
    </source>
</reference>
<evidence type="ECO:0000256" key="1">
    <source>
        <dbReference type="SAM" id="MobiDB-lite"/>
    </source>
</evidence>
<organism evidence="2 3">
    <name type="scientific">Penicillium oxalicum (strain 114-2 / CGMCC 5302)</name>
    <name type="common">Penicillium decumbens</name>
    <dbReference type="NCBI Taxonomy" id="933388"/>
    <lineage>
        <taxon>Eukaryota</taxon>
        <taxon>Fungi</taxon>
        <taxon>Dikarya</taxon>
        <taxon>Ascomycota</taxon>
        <taxon>Pezizomycotina</taxon>
        <taxon>Eurotiomycetes</taxon>
        <taxon>Eurotiomycetidae</taxon>
        <taxon>Eurotiales</taxon>
        <taxon>Aspergillaceae</taxon>
        <taxon>Penicillium</taxon>
    </lineage>
</organism>
<dbReference type="AlphaFoldDB" id="S7ZVQ6"/>
<feature type="compositionally biased region" description="Polar residues" evidence="1">
    <location>
        <begin position="102"/>
        <end position="115"/>
    </location>
</feature>
<feature type="region of interest" description="Disordered" evidence="1">
    <location>
        <begin position="64"/>
        <end position="134"/>
    </location>
</feature>
<feature type="region of interest" description="Disordered" evidence="1">
    <location>
        <begin position="1"/>
        <end position="47"/>
    </location>
</feature>
<protein>
    <submittedName>
        <fullName evidence="2">Uncharacterized protein</fullName>
    </submittedName>
</protein>
<sequence>MLEEQTMQQPSYTIQSMFPNQAGEDSSLQGTNVETQRTFDPHTTIEDYNRTMLEYTQRQISSFVDLDENNNSSGTCSRSSQSSGNSDTSAHSTDSRHAAGASSPTSANPVRSTSVRDMAAEAHQSSNSAKHTEY</sequence>
<dbReference type="eggNOG" id="ENOG502RPGR">
    <property type="taxonomic scope" value="Eukaryota"/>
</dbReference>
<dbReference type="HOGENOM" id="CLU_2062291_0_0_1"/>
<dbReference type="PhylomeDB" id="S7ZVQ6"/>
<feature type="compositionally biased region" description="Polar residues" evidence="1">
    <location>
        <begin position="1"/>
        <end position="36"/>
    </location>
</feature>
<feature type="compositionally biased region" description="Low complexity" evidence="1">
    <location>
        <begin position="69"/>
        <end position="89"/>
    </location>
</feature>
<keyword evidence="3" id="KW-1185">Reference proteome</keyword>
<feature type="compositionally biased region" description="Basic and acidic residues" evidence="1">
    <location>
        <begin position="37"/>
        <end position="47"/>
    </location>
</feature>
<evidence type="ECO:0000313" key="3">
    <source>
        <dbReference type="Proteomes" id="UP000019376"/>
    </source>
</evidence>
<proteinExistence type="predicted"/>
<gene>
    <name evidence="2" type="ORF">PDE_09473</name>
</gene>
<dbReference type="OrthoDB" id="4498167at2759"/>
<dbReference type="Proteomes" id="UP000019376">
    <property type="component" value="Unassembled WGS sequence"/>
</dbReference>
<name>S7ZVQ6_PENO1</name>
<evidence type="ECO:0000313" key="2">
    <source>
        <dbReference type="EMBL" id="EPS34509.1"/>
    </source>
</evidence>
<feature type="compositionally biased region" description="Polar residues" evidence="1">
    <location>
        <begin position="123"/>
        <end position="134"/>
    </location>
</feature>
<accession>S7ZVQ6</accession>
<dbReference type="EMBL" id="KB644415">
    <property type="protein sequence ID" value="EPS34509.1"/>
    <property type="molecule type" value="Genomic_DNA"/>
</dbReference>